<dbReference type="KEGG" id="pfer:IRI77_04220"/>
<reference evidence="2 3" key="1">
    <citation type="submission" date="2020-10" db="EMBL/GenBank/DDBJ databases">
        <title>Complete genome sequence of Paludibaculum fermentans P105T, a facultatively anaerobic acidobacterium capable of dissimilatory Fe(III) reduction.</title>
        <authorList>
            <person name="Dedysh S.N."/>
            <person name="Beletsky A.V."/>
            <person name="Kulichevskaya I.S."/>
            <person name="Mardanov A.V."/>
            <person name="Ravin N.V."/>
        </authorList>
    </citation>
    <scope>NUCLEOTIDE SEQUENCE [LARGE SCALE GENOMIC DNA]</scope>
    <source>
        <strain evidence="2 3">P105</strain>
    </source>
</reference>
<gene>
    <name evidence="2" type="ORF">IRI77_04220</name>
</gene>
<evidence type="ECO:0000313" key="2">
    <source>
        <dbReference type="EMBL" id="QOY89173.1"/>
    </source>
</evidence>
<dbReference type="SMART" id="SM00860">
    <property type="entry name" value="SMI1_KNR4"/>
    <property type="match status" value="1"/>
</dbReference>
<sequence length="226" mass="25580">MPEQNQELAARLAGIQIKLDQLRAADPALTVFGSRTHKYRLRPALPPKALSELETHLGVELPDEYRLFVTQIGHGGAGPYYGLFPLDSHDPEDLTQPDLARKPFRWTEAFNPYDWEDPCSHEDVWCDDEEDWGEEMDDVDADGVDEEVVNAPRQIILGVPGALYICHQGCGIRFFLVVNGKSRGEVWRDAQNDDAGLRPECDGRGRHLSFLDWYESWLDDSLKATS</sequence>
<proteinExistence type="predicted"/>
<dbReference type="Pfam" id="PF09346">
    <property type="entry name" value="SMI1_KNR4"/>
    <property type="match status" value="1"/>
</dbReference>
<dbReference type="Proteomes" id="UP000593892">
    <property type="component" value="Chromosome"/>
</dbReference>
<name>A0A7S7NSZ9_PALFE</name>
<dbReference type="SUPFAM" id="SSF160631">
    <property type="entry name" value="SMI1/KNR4-like"/>
    <property type="match status" value="1"/>
</dbReference>
<dbReference type="AlphaFoldDB" id="A0A7S7NSZ9"/>
<evidence type="ECO:0000259" key="1">
    <source>
        <dbReference type="SMART" id="SM00860"/>
    </source>
</evidence>
<dbReference type="InterPro" id="IPR018958">
    <property type="entry name" value="Knr4/Smi1-like_dom"/>
</dbReference>
<accession>A0A7S7NSZ9</accession>
<dbReference type="EMBL" id="CP063849">
    <property type="protein sequence ID" value="QOY89173.1"/>
    <property type="molecule type" value="Genomic_DNA"/>
</dbReference>
<protein>
    <submittedName>
        <fullName evidence="2">SMI1/KNR4 family protein</fullName>
    </submittedName>
</protein>
<keyword evidence="3" id="KW-1185">Reference proteome</keyword>
<evidence type="ECO:0000313" key="3">
    <source>
        <dbReference type="Proteomes" id="UP000593892"/>
    </source>
</evidence>
<dbReference type="RefSeq" id="WP_194450835.1">
    <property type="nucleotide sequence ID" value="NZ_CP063849.1"/>
</dbReference>
<dbReference type="InterPro" id="IPR037883">
    <property type="entry name" value="Knr4/Smi1-like_sf"/>
</dbReference>
<organism evidence="2 3">
    <name type="scientific">Paludibaculum fermentans</name>
    <dbReference type="NCBI Taxonomy" id="1473598"/>
    <lineage>
        <taxon>Bacteria</taxon>
        <taxon>Pseudomonadati</taxon>
        <taxon>Acidobacteriota</taxon>
        <taxon>Terriglobia</taxon>
        <taxon>Bryobacterales</taxon>
        <taxon>Bryobacteraceae</taxon>
        <taxon>Paludibaculum</taxon>
    </lineage>
</organism>
<feature type="domain" description="Knr4/Smi1-like" evidence="1">
    <location>
        <begin position="44"/>
        <end position="220"/>
    </location>
</feature>